<protein>
    <submittedName>
        <fullName evidence="8">rRNA cytosine-C5-methylase</fullName>
    </submittedName>
</protein>
<evidence type="ECO:0000313" key="8">
    <source>
        <dbReference type="EMBL" id="MCX5616261.1"/>
    </source>
</evidence>
<evidence type="ECO:0000256" key="2">
    <source>
        <dbReference type="ARBA" id="ARBA00022679"/>
    </source>
</evidence>
<dbReference type="InterPro" id="IPR049560">
    <property type="entry name" value="MeTrfase_RsmB-F_NOP2_cat"/>
</dbReference>
<feature type="binding site" evidence="5">
    <location>
        <position position="292"/>
    </location>
    <ligand>
        <name>S-adenosyl-L-methionine</name>
        <dbReference type="ChEBI" id="CHEBI:59789"/>
    </ligand>
</feature>
<dbReference type="PANTHER" id="PTHR22807">
    <property type="entry name" value="NOP2 YEAST -RELATED NOL1/NOP2/FMU SUN DOMAIN-CONTAINING"/>
    <property type="match status" value="1"/>
</dbReference>
<dbReference type="Pfam" id="PF01189">
    <property type="entry name" value="Methyltr_RsmB-F"/>
    <property type="match status" value="1"/>
</dbReference>
<keyword evidence="3 5" id="KW-0949">S-adenosyl-L-methionine</keyword>
<dbReference type="InterPro" id="IPR006027">
    <property type="entry name" value="NusB_RsmB_TIM44"/>
</dbReference>
<comment type="caution">
    <text evidence="8">The sequence shown here is derived from an EMBL/GenBank/DDBJ whole genome shotgun (WGS) entry which is preliminary data.</text>
</comment>
<dbReference type="InterPro" id="IPR023267">
    <property type="entry name" value="RCMT"/>
</dbReference>
<feature type="compositionally biased region" description="Basic residues" evidence="6">
    <location>
        <begin position="22"/>
        <end position="35"/>
    </location>
</feature>
<dbReference type="PANTHER" id="PTHR22807:SF61">
    <property type="entry name" value="NOL1_NOP2_SUN FAMILY PROTEIN _ ANTITERMINATION NUSB DOMAIN-CONTAINING PROTEIN"/>
    <property type="match status" value="1"/>
</dbReference>
<feature type="active site" description="Nucleophile" evidence="5">
    <location>
        <position position="387"/>
    </location>
</feature>
<dbReference type="InterPro" id="IPR035926">
    <property type="entry name" value="NusB-like_sf"/>
</dbReference>
<dbReference type="InterPro" id="IPR029063">
    <property type="entry name" value="SAM-dependent_MTases_sf"/>
</dbReference>
<evidence type="ECO:0000313" key="9">
    <source>
        <dbReference type="Proteomes" id="UP001165633"/>
    </source>
</evidence>
<accession>A0ABT3WBE3</accession>
<feature type="binding site" evidence="5">
    <location>
        <position position="318"/>
    </location>
    <ligand>
        <name>S-adenosyl-L-methionine</name>
        <dbReference type="ChEBI" id="CHEBI:59789"/>
    </ligand>
</feature>
<feature type="domain" description="SAM-dependent MTase RsmB/NOP-type" evidence="7">
    <location>
        <begin position="171"/>
        <end position="454"/>
    </location>
</feature>
<organism evidence="8 9">
    <name type="scientific">Bombella dulcis</name>
    <dbReference type="NCBI Taxonomy" id="2967339"/>
    <lineage>
        <taxon>Bacteria</taxon>
        <taxon>Pseudomonadati</taxon>
        <taxon>Pseudomonadota</taxon>
        <taxon>Alphaproteobacteria</taxon>
        <taxon>Acetobacterales</taxon>
        <taxon>Acetobacteraceae</taxon>
        <taxon>Bombella</taxon>
    </lineage>
</organism>
<sequence>MTFLLLTPDNGRMTNASSSRPARSRLRGGRGRRTGSRPASISRHEDPVRDLAFDIVCGVVEHRRMLETTLERSTCEGRDRAAAHRLAAAALRHLGSMTELLQPLLRRQPPEPVRCALLLGVAQILHLQTPPHAAVGTIVDLLHRRGLSPFAGLANAVLRRVVREAETLKEGLDDARLDVPHWLWSAWGRRARSITQGFYQEAPLDLTMKPGCEVPEGGETLSTGTVRYPAGTKMTELPGFAEGQFWAQDMAAAMPVRLMGDMRRKRVADLCAAPGGKTAQLVCGGAEVVAVEREKSRAQRLKDNLARLQLKAEIVVGDALRWRPSEPLDVVLLDAPCSATGTLRRHPDVLWIKRPRDITTLAAGQDRFIDAAYEMLKPGGTLLYAVCSLQDEEGPQRIAHALEDGRWELSPFTEEELAALPRARTEEGYFRTHPGMNVAQGGMDGFFAARLIRR</sequence>
<feature type="binding site" evidence="5">
    <location>
        <position position="334"/>
    </location>
    <ligand>
        <name>S-adenosyl-L-methionine</name>
        <dbReference type="ChEBI" id="CHEBI:59789"/>
    </ligand>
</feature>
<dbReference type="Proteomes" id="UP001165633">
    <property type="component" value="Unassembled WGS sequence"/>
</dbReference>
<evidence type="ECO:0000256" key="1">
    <source>
        <dbReference type="ARBA" id="ARBA00022603"/>
    </source>
</evidence>
<keyword evidence="9" id="KW-1185">Reference proteome</keyword>
<evidence type="ECO:0000259" key="7">
    <source>
        <dbReference type="PROSITE" id="PS51686"/>
    </source>
</evidence>
<comment type="similarity">
    <text evidence="5">Belongs to the class I-like SAM-binding methyltransferase superfamily. RsmB/NOP family.</text>
</comment>
<name>A0ABT3WBE3_9PROT</name>
<keyword evidence="4 5" id="KW-0694">RNA-binding</keyword>
<dbReference type="Gene3D" id="1.10.940.10">
    <property type="entry name" value="NusB-like"/>
    <property type="match status" value="1"/>
</dbReference>
<feature type="region of interest" description="Disordered" evidence="6">
    <location>
        <begin position="1"/>
        <end position="43"/>
    </location>
</feature>
<evidence type="ECO:0000256" key="3">
    <source>
        <dbReference type="ARBA" id="ARBA00022691"/>
    </source>
</evidence>
<dbReference type="SUPFAM" id="SSF53335">
    <property type="entry name" value="S-adenosyl-L-methionine-dependent methyltransferases"/>
    <property type="match status" value="1"/>
</dbReference>
<evidence type="ECO:0000256" key="4">
    <source>
        <dbReference type="ARBA" id="ARBA00022884"/>
    </source>
</evidence>
<feature type="binding site" evidence="5">
    <location>
        <begin position="271"/>
        <end position="277"/>
    </location>
    <ligand>
        <name>S-adenosyl-L-methionine</name>
        <dbReference type="ChEBI" id="CHEBI:59789"/>
    </ligand>
</feature>
<evidence type="ECO:0000256" key="6">
    <source>
        <dbReference type="SAM" id="MobiDB-lite"/>
    </source>
</evidence>
<dbReference type="Gene3D" id="3.40.50.150">
    <property type="entry name" value="Vaccinia Virus protein VP39"/>
    <property type="match status" value="1"/>
</dbReference>
<evidence type="ECO:0000256" key="5">
    <source>
        <dbReference type="PROSITE-ProRule" id="PRU01023"/>
    </source>
</evidence>
<reference evidence="8" key="1">
    <citation type="submission" date="2022-07" db="EMBL/GenBank/DDBJ databases">
        <title>Bombella genomes.</title>
        <authorList>
            <person name="Harer L."/>
            <person name="Styblova S."/>
            <person name="Ehrmann M."/>
        </authorList>
    </citation>
    <scope>NUCLEOTIDE SEQUENCE</scope>
    <source>
        <strain evidence="8">TMW 2.2559</strain>
    </source>
</reference>
<dbReference type="PROSITE" id="PS51686">
    <property type="entry name" value="SAM_MT_RSMB_NOP"/>
    <property type="match status" value="1"/>
</dbReference>
<gene>
    <name evidence="8" type="ORF">NQF87_04640</name>
</gene>
<dbReference type="Pfam" id="PF01029">
    <property type="entry name" value="NusB"/>
    <property type="match status" value="1"/>
</dbReference>
<dbReference type="PRINTS" id="PR02008">
    <property type="entry name" value="RCMTFAMILY"/>
</dbReference>
<dbReference type="InterPro" id="IPR001678">
    <property type="entry name" value="MeTrfase_RsmB-F_NOP2_dom"/>
</dbReference>
<dbReference type="CDD" id="cd02440">
    <property type="entry name" value="AdoMet_MTases"/>
    <property type="match status" value="1"/>
</dbReference>
<dbReference type="SUPFAM" id="SSF48013">
    <property type="entry name" value="NusB-like"/>
    <property type="match status" value="1"/>
</dbReference>
<keyword evidence="2 5" id="KW-0808">Transferase</keyword>
<proteinExistence type="inferred from homology"/>
<dbReference type="EMBL" id="JANIDV010000002">
    <property type="protein sequence ID" value="MCX5616261.1"/>
    <property type="molecule type" value="Genomic_DNA"/>
</dbReference>
<keyword evidence="1 5" id="KW-0489">Methyltransferase</keyword>